<gene>
    <name evidence="2" type="ORF">K5H97_26090</name>
</gene>
<dbReference type="RefSeq" id="WP_028690338.1">
    <property type="nucleotide sequence ID" value="NZ_CP081966.1"/>
</dbReference>
<evidence type="ECO:0000256" key="1">
    <source>
        <dbReference type="SAM" id="MobiDB-lite"/>
    </source>
</evidence>
<proteinExistence type="predicted"/>
<dbReference type="Proteomes" id="UP000825591">
    <property type="component" value="Chromosome"/>
</dbReference>
<keyword evidence="3" id="KW-1185">Reference proteome</keyword>
<organism evidence="2 3">
    <name type="scientific">Pseudomonas mosselii</name>
    <dbReference type="NCBI Taxonomy" id="78327"/>
    <lineage>
        <taxon>Bacteria</taxon>
        <taxon>Pseudomonadati</taxon>
        <taxon>Pseudomonadota</taxon>
        <taxon>Gammaproteobacteria</taxon>
        <taxon>Pseudomonadales</taxon>
        <taxon>Pseudomonadaceae</taxon>
        <taxon>Pseudomonas</taxon>
    </lineage>
</organism>
<dbReference type="EMBL" id="CP081966">
    <property type="protein sequence ID" value="QZP26216.1"/>
    <property type="molecule type" value="Genomic_DNA"/>
</dbReference>
<evidence type="ECO:0000313" key="3">
    <source>
        <dbReference type="Proteomes" id="UP000825591"/>
    </source>
</evidence>
<reference evidence="2 3" key="1">
    <citation type="submission" date="2021-08" db="EMBL/GenBank/DDBJ databases">
        <title>Bactericidal Effect of Pseudomonas oryziphila sp. nov., a novel Pseudomonas Species Against Xanthomonas oryzae Reduces Disease Severity of Bacterial Leaf Streak of Rice.</title>
        <authorList>
            <person name="Yang R."/>
            <person name="Li S."/>
            <person name="Li Y."/>
            <person name="Yan Y."/>
            <person name="Fang Y."/>
            <person name="Zou L."/>
            <person name="Chen G."/>
        </authorList>
    </citation>
    <scope>NUCLEOTIDE SEQUENCE [LARGE SCALE GENOMIC DNA]</scope>
    <source>
        <strain evidence="2 3">DSM 17497</strain>
    </source>
</reference>
<protein>
    <submittedName>
        <fullName evidence="2">Uncharacterized protein</fullName>
    </submittedName>
</protein>
<feature type="region of interest" description="Disordered" evidence="1">
    <location>
        <begin position="1"/>
        <end position="78"/>
    </location>
</feature>
<accession>A0ABX9AZH6</accession>
<feature type="compositionally biased region" description="Basic and acidic residues" evidence="1">
    <location>
        <begin position="1"/>
        <end position="24"/>
    </location>
</feature>
<sequence length="109" mass="11818">MAAKPKPDDKNPVSEQSPEQKDLQVPETLQPPATPADQLSGPTGGESGTLTPEPEPEAKPGKEQYLITSRSDVLHNGDLYTEGEPLWLDQDEAYPLLRNGCIKPKDGAR</sequence>
<evidence type="ECO:0000313" key="2">
    <source>
        <dbReference type="EMBL" id="QZP26216.1"/>
    </source>
</evidence>
<name>A0ABX9AZH6_9PSED</name>